<evidence type="ECO:0000256" key="1">
    <source>
        <dbReference type="SAM" id="MobiDB-lite"/>
    </source>
</evidence>
<dbReference type="Proteomes" id="UP000310719">
    <property type="component" value="Chromosome"/>
</dbReference>
<evidence type="ECO:0000313" key="3">
    <source>
        <dbReference type="Proteomes" id="UP000310719"/>
    </source>
</evidence>
<feature type="compositionally biased region" description="Low complexity" evidence="1">
    <location>
        <begin position="24"/>
        <end position="33"/>
    </location>
</feature>
<name>A0A4U9IN45_9ENTR</name>
<dbReference type="EMBL" id="LR590464">
    <property type="protein sequence ID" value="VTP77249.1"/>
    <property type="molecule type" value="Genomic_DNA"/>
</dbReference>
<protein>
    <submittedName>
        <fullName evidence="2">Uncharacterized protein</fullName>
    </submittedName>
</protein>
<gene>
    <name evidence="2" type="ORF">NCTC13032_05948</name>
</gene>
<organism evidence="2 3">
    <name type="scientific">Leclercia adecarboxylata</name>
    <dbReference type="NCBI Taxonomy" id="83655"/>
    <lineage>
        <taxon>Bacteria</taxon>
        <taxon>Pseudomonadati</taxon>
        <taxon>Pseudomonadota</taxon>
        <taxon>Gammaproteobacteria</taxon>
        <taxon>Enterobacterales</taxon>
        <taxon>Enterobacteriaceae</taxon>
        <taxon>Leclercia</taxon>
    </lineage>
</organism>
<proteinExistence type="predicted"/>
<dbReference type="AlphaFoldDB" id="A0A4U9IN45"/>
<accession>A0A4U9IN45</accession>
<feature type="region of interest" description="Disordered" evidence="1">
    <location>
        <begin position="8"/>
        <end position="40"/>
    </location>
</feature>
<reference evidence="2 3" key="1">
    <citation type="submission" date="2019-05" db="EMBL/GenBank/DDBJ databases">
        <authorList>
            <consortium name="Pathogen Informatics"/>
        </authorList>
    </citation>
    <scope>NUCLEOTIDE SEQUENCE [LARGE SCALE GENOMIC DNA]</scope>
    <source>
        <strain evidence="2 3">NCTC13032</strain>
    </source>
</reference>
<sequence>MLYRLMFRTDDSRQRSKLLVKPGQHQAAENQQQEHQRQRRHPLLTVHRLNPVTVWCASKLALMLSVERSRQRQAQLRRKART</sequence>
<evidence type="ECO:0000313" key="2">
    <source>
        <dbReference type="EMBL" id="VTP77249.1"/>
    </source>
</evidence>